<sequence>MKRQNTIWHKPTQLSLLVKAGIDTIPKNFSIFVNHLKVKAYKHKVFTFIYYQYFAVFQLNSAWHLRTCDL</sequence>
<organism evidence="1 2">
    <name type="scientific">Microscilla marina ATCC 23134</name>
    <dbReference type="NCBI Taxonomy" id="313606"/>
    <lineage>
        <taxon>Bacteria</taxon>
        <taxon>Pseudomonadati</taxon>
        <taxon>Bacteroidota</taxon>
        <taxon>Cytophagia</taxon>
        <taxon>Cytophagales</taxon>
        <taxon>Microscillaceae</taxon>
        <taxon>Microscilla</taxon>
    </lineage>
</organism>
<dbReference type="Proteomes" id="UP000004095">
    <property type="component" value="Unassembled WGS sequence"/>
</dbReference>
<name>A1ZJN4_MICM2</name>
<dbReference type="EMBL" id="AAWS01000011">
    <property type="protein sequence ID" value="EAY29337.1"/>
    <property type="molecule type" value="Genomic_DNA"/>
</dbReference>
<proteinExistence type="predicted"/>
<evidence type="ECO:0000313" key="1">
    <source>
        <dbReference type="EMBL" id="EAY29337.1"/>
    </source>
</evidence>
<evidence type="ECO:0000313" key="2">
    <source>
        <dbReference type="Proteomes" id="UP000004095"/>
    </source>
</evidence>
<keyword evidence="2" id="KW-1185">Reference proteome</keyword>
<dbReference type="AlphaFoldDB" id="A1ZJN4"/>
<comment type="caution">
    <text evidence="1">The sequence shown here is derived from an EMBL/GenBank/DDBJ whole genome shotgun (WGS) entry which is preliminary data.</text>
</comment>
<gene>
    <name evidence="1" type="ORF">M23134_01393</name>
</gene>
<reference evidence="1 2" key="1">
    <citation type="submission" date="2007-01" db="EMBL/GenBank/DDBJ databases">
        <authorList>
            <person name="Haygood M."/>
            <person name="Podell S."/>
            <person name="Anderson C."/>
            <person name="Hopkinson B."/>
            <person name="Roe K."/>
            <person name="Barbeau K."/>
            <person name="Gaasterland T."/>
            <person name="Ferriera S."/>
            <person name="Johnson J."/>
            <person name="Kravitz S."/>
            <person name="Beeson K."/>
            <person name="Sutton G."/>
            <person name="Rogers Y.-H."/>
            <person name="Friedman R."/>
            <person name="Frazier M."/>
            <person name="Venter J.C."/>
        </authorList>
    </citation>
    <scope>NUCLEOTIDE SEQUENCE [LARGE SCALE GENOMIC DNA]</scope>
    <source>
        <strain evidence="1 2">ATCC 23134</strain>
    </source>
</reference>
<protein>
    <submittedName>
        <fullName evidence="1">Uncharacterized protein</fullName>
    </submittedName>
</protein>
<accession>A1ZJN4</accession>
<dbReference type="RefSeq" id="WP_002696322.1">
    <property type="nucleotide sequence ID" value="NZ_AAWS01000011.1"/>
</dbReference>